<dbReference type="Pfam" id="PF11672">
    <property type="entry name" value="DUF3268"/>
    <property type="match status" value="1"/>
</dbReference>
<dbReference type="EMBL" id="UGCV01000008">
    <property type="protein sequence ID" value="STJ20549.1"/>
    <property type="molecule type" value="Genomic_DNA"/>
</dbReference>
<gene>
    <name evidence="3" type="ORF">NCTC10764_06354</name>
    <name evidence="4" type="ORF">NCTC9081_06134</name>
    <name evidence="2" type="ORF">P6223_000321</name>
</gene>
<dbReference type="InterPro" id="IPR021686">
    <property type="entry name" value="DUF3268"/>
</dbReference>
<dbReference type="Proteomes" id="UP000254716">
    <property type="component" value="Unassembled WGS sequence"/>
</dbReference>
<evidence type="ECO:0000313" key="5">
    <source>
        <dbReference type="Proteomes" id="UP000254716"/>
    </source>
</evidence>
<accession>A0A368JDJ6</accession>
<dbReference type="RefSeq" id="WP_001681747.1">
    <property type="nucleotide sequence ID" value="NZ_AP022815.1"/>
</dbReference>
<name>A0A368JDJ6_ECOLX</name>
<evidence type="ECO:0000313" key="4">
    <source>
        <dbReference type="EMBL" id="STJ20549.1"/>
    </source>
</evidence>
<keyword evidence="4" id="KW-0238">DNA-binding</keyword>
<protein>
    <submittedName>
        <fullName evidence="4">DNA-binding prophage protein</fullName>
    </submittedName>
</protein>
<reference evidence="2" key="2">
    <citation type="submission" date="2024-02" db="EMBL/GenBank/DDBJ databases">
        <authorList>
            <consortium name="Clinical and Environmental Microbiology Branch: Whole genome sequencing antimicrobial resistance pathogens in the healthcare setting"/>
        </authorList>
    </citation>
    <scope>NUCLEOTIDE SEQUENCE</scope>
    <source>
        <strain evidence="2">2023CK-00345</strain>
    </source>
</reference>
<dbReference type="InterPro" id="IPR024457">
    <property type="entry name" value="Putative_integrase_N"/>
</dbReference>
<organism evidence="4 5">
    <name type="scientific">Escherichia coli</name>
    <dbReference type="NCBI Taxonomy" id="562"/>
    <lineage>
        <taxon>Bacteria</taxon>
        <taxon>Pseudomonadati</taxon>
        <taxon>Pseudomonadota</taxon>
        <taxon>Gammaproteobacteria</taxon>
        <taxon>Enterobacterales</taxon>
        <taxon>Enterobacteriaceae</taxon>
        <taxon>Escherichia</taxon>
    </lineage>
</organism>
<dbReference type="Pfam" id="PF12834">
    <property type="entry name" value="Phage_int_SAM_2"/>
    <property type="match status" value="1"/>
</dbReference>
<evidence type="ECO:0000313" key="2">
    <source>
        <dbReference type="EMBL" id="EMM0023831.1"/>
    </source>
</evidence>
<evidence type="ECO:0000259" key="1">
    <source>
        <dbReference type="Pfam" id="PF12834"/>
    </source>
</evidence>
<evidence type="ECO:0000313" key="6">
    <source>
        <dbReference type="Proteomes" id="UP000255201"/>
    </source>
</evidence>
<evidence type="ECO:0000313" key="3">
    <source>
        <dbReference type="EMBL" id="STE82276.1"/>
    </source>
</evidence>
<feature type="domain" description="Putative integrase N-terminal" evidence="1">
    <location>
        <begin position="7"/>
        <end position="94"/>
    </location>
</feature>
<proteinExistence type="predicted"/>
<sequence length="243" mass="28055">MKSKYKKLKDELLRIAKACAPTPEDMLVYTGRARRLASFLKDANIQISSANSIKLRHIECYFQQRYRTGVSSKILREELDTIKHVLTHCGKRNIVKNERLTYTSLNIADVRPIVICPYCGNKTNLIKGALMPFSISAATENKYYWICPPCNAWVGCHKNSGRPLGTPAKENLRILRTKVRKLFDNYQQRANISRNEANIWLSRKLNCHIHECHIGYFDEDMCNRASEIIITEINKNTYPPDSF</sequence>
<dbReference type="Proteomes" id="UP000255201">
    <property type="component" value="Unassembled WGS sequence"/>
</dbReference>
<reference evidence="5 6" key="1">
    <citation type="submission" date="2018-06" db="EMBL/GenBank/DDBJ databases">
        <authorList>
            <consortium name="Pathogen Informatics"/>
            <person name="Doyle S."/>
        </authorList>
    </citation>
    <scope>NUCLEOTIDE SEQUENCE [LARGE SCALE GENOMIC DNA]</scope>
    <source>
        <strain evidence="3 6">NCTC10764</strain>
        <strain evidence="4 5">NCTC9081</strain>
    </source>
</reference>
<dbReference type="AlphaFoldDB" id="A0A368JDJ6"/>
<dbReference type="EMBL" id="UFZL01000005">
    <property type="protein sequence ID" value="STE82276.1"/>
    <property type="molecule type" value="Genomic_DNA"/>
</dbReference>
<dbReference type="EMBL" id="ABLFQU030000003">
    <property type="protein sequence ID" value="EMM0023831.1"/>
    <property type="molecule type" value="Genomic_DNA"/>
</dbReference>
<dbReference type="GO" id="GO:0003677">
    <property type="term" value="F:DNA binding"/>
    <property type="evidence" value="ECO:0007669"/>
    <property type="project" value="UniProtKB-KW"/>
</dbReference>